<feature type="transmembrane region" description="Helical" evidence="3">
    <location>
        <begin position="606"/>
        <end position="625"/>
    </location>
</feature>
<evidence type="ECO:0000313" key="5">
    <source>
        <dbReference type="Proteomes" id="UP000218231"/>
    </source>
</evidence>
<feature type="transmembrane region" description="Helical" evidence="3">
    <location>
        <begin position="671"/>
        <end position="688"/>
    </location>
</feature>
<dbReference type="Pfam" id="PF07690">
    <property type="entry name" value="MFS_1"/>
    <property type="match status" value="2"/>
</dbReference>
<dbReference type="InterPro" id="IPR036259">
    <property type="entry name" value="MFS_trans_sf"/>
</dbReference>
<dbReference type="STRING" id="2018661.A0A2A2K6Z1"/>
<feature type="transmembrane region" description="Helical" evidence="3">
    <location>
        <begin position="271"/>
        <end position="288"/>
    </location>
</feature>
<keyword evidence="1" id="KW-0175">Coiled coil</keyword>
<feature type="transmembrane region" description="Helical" evidence="3">
    <location>
        <begin position="694"/>
        <end position="715"/>
    </location>
</feature>
<dbReference type="OrthoDB" id="410267at2759"/>
<dbReference type="AlphaFoldDB" id="A0A2A2K6Z1"/>
<keyword evidence="5" id="KW-1185">Reference proteome</keyword>
<accession>A0A2A2K6Z1</accession>
<keyword evidence="3" id="KW-0472">Membrane</keyword>
<feature type="coiled-coil region" evidence="1">
    <location>
        <begin position="782"/>
        <end position="809"/>
    </location>
</feature>
<keyword evidence="3" id="KW-1133">Transmembrane helix</keyword>
<feature type="transmembrane region" description="Helical" evidence="3">
    <location>
        <begin position="200"/>
        <end position="221"/>
    </location>
</feature>
<dbReference type="InterPro" id="IPR050327">
    <property type="entry name" value="Proton-linked_MCT"/>
</dbReference>
<dbReference type="Gene3D" id="1.20.1250.20">
    <property type="entry name" value="MFS general substrate transporter like domains"/>
    <property type="match status" value="2"/>
</dbReference>
<feature type="transmembrane region" description="Helical" evidence="3">
    <location>
        <begin position="73"/>
        <end position="99"/>
    </location>
</feature>
<name>A0A2A2K6Z1_9BILA</name>
<feature type="region of interest" description="Disordered" evidence="2">
    <location>
        <begin position="448"/>
        <end position="478"/>
    </location>
</feature>
<feature type="transmembrane region" description="Helical" evidence="3">
    <location>
        <begin position="142"/>
        <end position="161"/>
    </location>
</feature>
<dbReference type="Proteomes" id="UP000218231">
    <property type="component" value="Unassembled WGS sequence"/>
</dbReference>
<dbReference type="InterPro" id="IPR011701">
    <property type="entry name" value="MFS"/>
</dbReference>
<evidence type="ECO:0000313" key="4">
    <source>
        <dbReference type="EMBL" id="PAV69643.1"/>
    </source>
</evidence>
<dbReference type="SUPFAM" id="SSF103473">
    <property type="entry name" value="MFS general substrate transporter"/>
    <property type="match status" value="2"/>
</dbReference>
<feature type="transmembrane region" description="Helical" evidence="3">
    <location>
        <begin position="168"/>
        <end position="194"/>
    </location>
</feature>
<feature type="compositionally biased region" description="Low complexity" evidence="2">
    <location>
        <begin position="459"/>
        <end position="477"/>
    </location>
</feature>
<reference evidence="4 5" key="1">
    <citation type="journal article" date="2017" name="Curr. Biol.">
        <title>Genome architecture and evolution of a unichromosomal asexual nematode.</title>
        <authorList>
            <person name="Fradin H."/>
            <person name="Zegar C."/>
            <person name="Gutwein M."/>
            <person name="Lucas J."/>
            <person name="Kovtun M."/>
            <person name="Corcoran D."/>
            <person name="Baugh L.R."/>
            <person name="Kiontke K."/>
            <person name="Gunsalus K."/>
            <person name="Fitch D.H."/>
            <person name="Piano F."/>
        </authorList>
    </citation>
    <scope>NUCLEOTIDE SEQUENCE [LARGE SCALE GENOMIC DNA]</scope>
    <source>
        <strain evidence="4">PF1309</strain>
    </source>
</reference>
<feature type="transmembrane region" description="Helical" evidence="3">
    <location>
        <begin position="736"/>
        <end position="755"/>
    </location>
</feature>
<evidence type="ECO:0000256" key="1">
    <source>
        <dbReference type="SAM" id="Coils"/>
    </source>
</evidence>
<keyword evidence="3" id="KW-0812">Transmembrane</keyword>
<dbReference type="EMBL" id="LIAE01009483">
    <property type="protein sequence ID" value="PAV69643.1"/>
    <property type="molecule type" value="Genomic_DNA"/>
</dbReference>
<feature type="transmembrane region" description="Helical" evidence="3">
    <location>
        <begin position="640"/>
        <end position="659"/>
    </location>
</feature>
<dbReference type="PANTHER" id="PTHR11360:SF297">
    <property type="entry name" value="MFS DOMAIN-CONTAINING PROTEIN"/>
    <property type="match status" value="1"/>
</dbReference>
<dbReference type="PANTHER" id="PTHR11360">
    <property type="entry name" value="MONOCARBOXYLATE TRANSPORTER"/>
    <property type="match status" value="1"/>
</dbReference>
<organism evidence="4 5">
    <name type="scientific">Diploscapter pachys</name>
    <dbReference type="NCBI Taxonomy" id="2018661"/>
    <lineage>
        <taxon>Eukaryota</taxon>
        <taxon>Metazoa</taxon>
        <taxon>Ecdysozoa</taxon>
        <taxon>Nematoda</taxon>
        <taxon>Chromadorea</taxon>
        <taxon>Rhabditida</taxon>
        <taxon>Rhabditina</taxon>
        <taxon>Rhabditomorpha</taxon>
        <taxon>Rhabditoidea</taxon>
        <taxon>Rhabditidae</taxon>
        <taxon>Diploscapter</taxon>
    </lineage>
</organism>
<feature type="transmembrane region" description="Helical" evidence="3">
    <location>
        <begin position="761"/>
        <end position="783"/>
    </location>
</feature>
<proteinExistence type="predicted"/>
<evidence type="ECO:0008006" key="6">
    <source>
        <dbReference type="Google" id="ProtNLM"/>
    </source>
</evidence>
<protein>
    <recommendedName>
        <fullName evidence="6">Major facilitator superfamily (MFS) profile domain-containing protein</fullName>
    </recommendedName>
</protein>
<evidence type="ECO:0000256" key="2">
    <source>
        <dbReference type="SAM" id="MobiDB-lite"/>
    </source>
</evidence>
<gene>
    <name evidence="4" type="ORF">WR25_25056</name>
</gene>
<sequence>MTTTAGGRRGSVRTRLKAEDVSTWVASNPKATNLIAPVALPSPHVTFKDADIESTLSSDSSLSEQPKYEDGGYGWVIVFYSFVLHFILDGASLAFGVVFPQILEKFNVQRMGGSVVAALFLAQPLLVAPIVGKITDIFDCKFTAIFGGVLCFICVILSKWCDSFPSFTLIYGGGMGLGMAFLYNAAICIVTYYFNEKRGIATALAVSGTGFGTVLFPHFLTGMPKILIWVRDPLSMIFPQTIVNAIVSPPILDNQTMEYIPDPIHSLDYTLTTMTLAVLVMIMVSVLIEDVEWTSDTNEYKERKFNKTIRKLQQEDVESLRLGDPLFDECFEPRRAISLPSIPSFFDAVRNLERAGSIQSVKEVLIEQPARSRSIGTFMRQHRPLPTLPEYTMLGQTEHWEHLEHLDLQMANSPNSTVHAKPKRVRVVSKTSMSLDCLQDIEEAMRNMEVSDEEESSSDESSSCTEMSNDGDSSSSELSDKILIEPEKKVKISDAPPSIARATSRPPPYVPLSNGFPITSRNMRTSLAAGFGTSGRVMASNTIGMRLRTSTNLLSHQGRMLSAPNLAPRRKRRSLMAKLHLKGLMRSLKEDVQTYWRLLQMRSQRLYILSVFCLYLVVDVIYVYFVDHATENLHLQPSESASLISAIGLSTIIFTYVFGFLSDVERINKKIFFLNGASMFVLGVAFLACPWVHSYVAFMGICVAMGASVSSNYVLQSILSSWLLSDMSEFQAAYSLVSFAAGIASFFGPLVIGFIRDETGSYSIIFLVSGIVSFISGVLSFYVQIIEDREEEEEENKRKRKNSAEMIKSVGAVELPSITNGDATTPLV</sequence>
<feature type="transmembrane region" description="Helical" evidence="3">
    <location>
        <begin position="111"/>
        <end position="130"/>
    </location>
</feature>
<dbReference type="GO" id="GO:0008028">
    <property type="term" value="F:monocarboxylic acid transmembrane transporter activity"/>
    <property type="evidence" value="ECO:0007669"/>
    <property type="project" value="TreeGrafter"/>
</dbReference>
<comment type="caution">
    <text evidence="4">The sequence shown here is derived from an EMBL/GenBank/DDBJ whole genome shotgun (WGS) entry which is preliminary data.</text>
</comment>
<evidence type="ECO:0000256" key="3">
    <source>
        <dbReference type="SAM" id="Phobius"/>
    </source>
</evidence>